<sequence>MLLLGSLWEKTKWRKESRGMNPDPMEVQEPPPHRNEKTIFERCREARNFRTNARRCGTLIQPYEFSCPQTAELGFKDGYIYYSSKAIKFAADIEQGFD</sequence>
<reference evidence="3" key="2">
    <citation type="journal article" date="2017" name="Nat. Plants">
        <title>The Aegilops tauschii genome reveals multiple impacts of transposons.</title>
        <authorList>
            <person name="Zhao G."/>
            <person name="Zou C."/>
            <person name="Li K."/>
            <person name="Wang K."/>
            <person name="Li T."/>
            <person name="Gao L."/>
            <person name="Zhang X."/>
            <person name="Wang H."/>
            <person name="Yang Z."/>
            <person name="Liu X."/>
            <person name="Jiang W."/>
            <person name="Mao L."/>
            <person name="Kong X."/>
            <person name="Jiao Y."/>
            <person name="Jia J."/>
        </authorList>
    </citation>
    <scope>NUCLEOTIDE SEQUENCE [LARGE SCALE GENOMIC DNA]</scope>
    <source>
        <strain evidence="3">cv. AL8/78</strain>
    </source>
</reference>
<accession>A0A453D1Y2</accession>
<reference evidence="3" key="1">
    <citation type="journal article" date="2014" name="Science">
        <title>Ancient hybridizations among the ancestral genomes of bread wheat.</title>
        <authorList>
            <consortium name="International Wheat Genome Sequencing Consortium,"/>
            <person name="Marcussen T."/>
            <person name="Sandve S.R."/>
            <person name="Heier L."/>
            <person name="Spannagl M."/>
            <person name="Pfeifer M."/>
            <person name="Jakobsen K.S."/>
            <person name="Wulff B.B."/>
            <person name="Steuernagel B."/>
            <person name="Mayer K.F."/>
            <person name="Olsen O.A."/>
        </authorList>
    </citation>
    <scope>NUCLEOTIDE SEQUENCE [LARGE SCALE GENOMIC DNA]</scope>
    <source>
        <strain evidence="3">cv. AL8/78</strain>
    </source>
</reference>
<feature type="region of interest" description="Disordered" evidence="1">
    <location>
        <begin position="15"/>
        <end position="36"/>
    </location>
</feature>
<evidence type="ECO:0000313" key="3">
    <source>
        <dbReference type="Proteomes" id="UP000015105"/>
    </source>
</evidence>
<dbReference type="AlphaFoldDB" id="A0A453D1Y2"/>
<evidence type="ECO:0008006" key="4">
    <source>
        <dbReference type="Google" id="ProtNLM"/>
    </source>
</evidence>
<organism evidence="2 3">
    <name type="scientific">Aegilops tauschii subsp. strangulata</name>
    <name type="common">Goatgrass</name>
    <dbReference type="NCBI Taxonomy" id="200361"/>
    <lineage>
        <taxon>Eukaryota</taxon>
        <taxon>Viridiplantae</taxon>
        <taxon>Streptophyta</taxon>
        <taxon>Embryophyta</taxon>
        <taxon>Tracheophyta</taxon>
        <taxon>Spermatophyta</taxon>
        <taxon>Magnoliopsida</taxon>
        <taxon>Liliopsida</taxon>
        <taxon>Poales</taxon>
        <taxon>Poaceae</taxon>
        <taxon>BOP clade</taxon>
        <taxon>Pooideae</taxon>
        <taxon>Triticodae</taxon>
        <taxon>Triticeae</taxon>
        <taxon>Triticinae</taxon>
        <taxon>Aegilops</taxon>
    </lineage>
</organism>
<protein>
    <recommendedName>
        <fullName evidence="4">Vps72/YL1 C-terminal domain-containing protein</fullName>
    </recommendedName>
</protein>
<reference evidence="2" key="3">
    <citation type="journal article" date="2017" name="Nature">
        <title>Genome sequence of the progenitor of the wheat D genome Aegilops tauschii.</title>
        <authorList>
            <person name="Luo M.C."/>
            <person name="Gu Y.Q."/>
            <person name="Puiu D."/>
            <person name="Wang H."/>
            <person name="Twardziok S.O."/>
            <person name="Deal K.R."/>
            <person name="Huo N."/>
            <person name="Zhu T."/>
            <person name="Wang L."/>
            <person name="Wang Y."/>
            <person name="McGuire P.E."/>
            <person name="Liu S."/>
            <person name="Long H."/>
            <person name="Ramasamy R.K."/>
            <person name="Rodriguez J.C."/>
            <person name="Van S.L."/>
            <person name="Yuan L."/>
            <person name="Wang Z."/>
            <person name="Xia Z."/>
            <person name="Xiao L."/>
            <person name="Anderson O.D."/>
            <person name="Ouyang S."/>
            <person name="Liang Y."/>
            <person name="Zimin A.V."/>
            <person name="Pertea G."/>
            <person name="Qi P."/>
            <person name="Bennetzen J.L."/>
            <person name="Dai X."/>
            <person name="Dawson M.W."/>
            <person name="Muller H.G."/>
            <person name="Kugler K."/>
            <person name="Rivarola-Duarte L."/>
            <person name="Spannagl M."/>
            <person name="Mayer K.F.X."/>
            <person name="Lu F.H."/>
            <person name="Bevan M.W."/>
            <person name="Leroy P."/>
            <person name="Li P."/>
            <person name="You F.M."/>
            <person name="Sun Q."/>
            <person name="Liu Z."/>
            <person name="Lyons E."/>
            <person name="Wicker T."/>
            <person name="Salzberg S.L."/>
            <person name="Devos K.M."/>
            <person name="Dvorak J."/>
        </authorList>
    </citation>
    <scope>NUCLEOTIDE SEQUENCE [LARGE SCALE GENOMIC DNA]</scope>
    <source>
        <strain evidence="2">cv. AL8/78</strain>
    </source>
</reference>
<proteinExistence type="predicted"/>
<evidence type="ECO:0000256" key="1">
    <source>
        <dbReference type="SAM" id="MobiDB-lite"/>
    </source>
</evidence>
<dbReference type="Proteomes" id="UP000015105">
    <property type="component" value="Chromosome 2D"/>
</dbReference>
<dbReference type="EnsemblPlants" id="AET2Gv21059400.9">
    <property type="protein sequence ID" value="AET2Gv21059400.9"/>
    <property type="gene ID" value="AET2Gv21059400"/>
</dbReference>
<reference evidence="2" key="5">
    <citation type="journal article" date="2021" name="G3 (Bethesda)">
        <title>Aegilops tauschii genome assembly Aet v5.0 features greater sequence contiguity and improved annotation.</title>
        <authorList>
            <person name="Wang L."/>
            <person name="Zhu T."/>
            <person name="Rodriguez J.C."/>
            <person name="Deal K.R."/>
            <person name="Dubcovsky J."/>
            <person name="McGuire P.E."/>
            <person name="Lux T."/>
            <person name="Spannagl M."/>
            <person name="Mayer K.F.X."/>
            <person name="Baldrich P."/>
            <person name="Meyers B.C."/>
            <person name="Huo N."/>
            <person name="Gu Y.Q."/>
            <person name="Zhou H."/>
            <person name="Devos K.M."/>
            <person name="Bennetzen J.L."/>
            <person name="Unver T."/>
            <person name="Budak H."/>
            <person name="Gulick P.J."/>
            <person name="Galiba G."/>
            <person name="Kalapos B."/>
            <person name="Nelson D.R."/>
            <person name="Li P."/>
            <person name="You F.M."/>
            <person name="Luo M.C."/>
            <person name="Dvorak J."/>
        </authorList>
    </citation>
    <scope>NUCLEOTIDE SEQUENCE [LARGE SCALE GENOMIC DNA]</scope>
    <source>
        <strain evidence="2">cv. AL8/78</strain>
    </source>
</reference>
<evidence type="ECO:0000313" key="2">
    <source>
        <dbReference type="EnsemblPlants" id="AET2Gv21059400.9"/>
    </source>
</evidence>
<dbReference type="Gramene" id="AET2Gv21059400.9">
    <property type="protein sequence ID" value="AET2Gv21059400.9"/>
    <property type="gene ID" value="AET2Gv21059400"/>
</dbReference>
<reference evidence="2" key="4">
    <citation type="submission" date="2019-03" db="UniProtKB">
        <authorList>
            <consortium name="EnsemblPlants"/>
        </authorList>
    </citation>
    <scope>IDENTIFICATION</scope>
</reference>
<name>A0A453D1Y2_AEGTS</name>
<keyword evidence="3" id="KW-1185">Reference proteome</keyword>